<dbReference type="RefSeq" id="WP_197954358.1">
    <property type="nucleotide sequence ID" value="NZ_CP065668.1"/>
</dbReference>
<proteinExistence type="inferred from homology"/>
<accession>A0A7T2S0K1</accession>
<evidence type="ECO:0000256" key="4">
    <source>
        <dbReference type="PROSITE-ProRule" id="PRU00284"/>
    </source>
</evidence>
<dbReference type="CDD" id="cd19411">
    <property type="entry name" value="MCP2201-like_sensor"/>
    <property type="match status" value="1"/>
</dbReference>
<dbReference type="InterPro" id="IPR004089">
    <property type="entry name" value="MCPsignal_dom"/>
</dbReference>
<dbReference type="PANTHER" id="PTHR43531:SF14">
    <property type="entry name" value="METHYL-ACCEPTING CHEMOTAXIS PROTEIN I-RELATED"/>
    <property type="match status" value="1"/>
</dbReference>
<feature type="domain" description="Methyl-accepting transducer" evidence="8">
    <location>
        <begin position="270"/>
        <end position="499"/>
    </location>
</feature>
<evidence type="ECO:0000259" key="9">
    <source>
        <dbReference type="PROSITE" id="PS50885"/>
    </source>
</evidence>
<keyword evidence="2" id="KW-0488">Methylation</keyword>
<reference evidence="10 11" key="1">
    <citation type="submission" date="2020-12" db="EMBL/GenBank/DDBJ databases">
        <title>FDA dAtabase for Regulatory Grade micrObial Sequences (FDA-ARGOS): Supporting development and validation of Infectious Disease Dx tests.</title>
        <authorList>
            <person name="Sproer C."/>
            <person name="Gronow S."/>
            <person name="Severitt S."/>
            <person name="Schroder I."/>
            <person name="Tallon L."/>
            <person name="Sadzewicz L."/>
            <person name="Zhao X."/>
            <person name="Boylan J."/>
            <person name="Ott S."/>
            <person name="Bowen H."/>
            <person name="Vavikolanu K."/>
            <person name="Mehta A."/>
            <person name="Aluvathingal J."/>
            <person name="Nadendla S."/>
            <person name="Lowell S."/>
            <person name="Myers T."/>
            <person name="Yan Y."/>
            <person name="Sichtig H."/>
        </authorList>
    </citation>
    <scope>NUCLEOTIDE SEQUENCE [LARGE SCALE GENOMIC DNA]</scope>
    <source>
        <strain evidence="10 11">FDAARGOS_909</strain>
    </source>
</reference>
<evidence type="ECO:0000256" key="5">
    <source>
        <dbReference type="SAM" id="Coils"/>
    </source>
</evidence>
<evidence type="ECO:0000259" key="8">
    <source>
        <dbReference type="PROSITE" id="PS50111"/>
    </source>
</evidence>
<dbReference type="PROSITE" id="PS50111">
    <property type="entry name" value="CHEMOTAXIS_TRANSDUC_2"/>
    <property type="match status" value="1"/>
</dbReference>
<dbReference type="PANTHER" id="PTHR43531">
    <property type="entry name" value="PROTEIN ICFG"/>
    <property type="match status" value="1"/>
</dbReference>
<dbReference type="CDD" id="cd11386">
    <property type="entry name" value="MCP_signal"/>
    <property type="match status" value="1"/>
</dbReference>
<dbReference type="Pfam" id="PF00672">
    <property type="entry name" value="HAMP"/>
    <property type="match status" value="1"/>
</dbReference>
<dbReference type="GO" id="GO:0004888">
    <property type="term" value="F:transmembrane signaling receptor activity"/>
    <property type="evidence" value="ECO:0007669"/>
    <property type="project" value="InterPro"/>
</dbReference>
<keyword evidence="7" id="KW-0812">Transmembrane</keyword>
<evidence type="ECO:0000256" key="6">
    <source>
        <dbReference type="SAM" id="MobiDB-lite"/>
    </source>
</evidence>
<dbReference type="InterPro" id="IPR051310">
    <property type="entry name" value="MCP_chemotaxis"/>
</dbReference>
<evidence type="ECO:0000256" key="7">
    <source>
        <dbReference type="SAM" id="Phobius"/>
    </source>
</evidence>
<comment type="subcellular location">
    <subcellularLocation>
        <location evidence="1">Membrane</location>
    </subcellularLocation>
</comment>
<gene>
    <name evidence="10" type="ORF">I6G66_21085</name>
</gene>
<protein>
    <submittedName>
        <fullName evidence="10">MCP four helix bundle domain-containing protein</fullName>
    </submittedName>
</protein>
<dbReference type="InterPro" id="IPR024478">
    <property type="entry name" value="HlyB_4HB_MCP"/>
</dbReference>
<dbReference type="InterPro" id="IPR004090">
    <property type="entry name" value="Chemotax_Me-accpt_rcpt"/>
</dbReference>
<organism evidence="10 11">
    <name type="scientific">Delftia acidovorans</name>
    <name type="common">Pseudomonas acidovorans</name>
    <name type="synonym">Comamonas acidovorans</name>
    <dbReference type="NCBI Taxonomy" id="80866"/>
    <lineage>
        <taxon>Bacteria</taxon>
        <taxon>Pseudomonadati</taxon>
        <taxon>Pseudomonadota</taxon>
        <taxon>Betaproteobacteria</taxon>
        <taxon>Burkholderiales</taxon>
        <taxon>Comamonadaceae</taxon>
        <taxon>Delftia</taxon>
    </lineage>
</organism>
<keyword evidence="7" id="KW-1133">Transmembrane helix</keyword>
<dbReference type="SUPFAM" id="SSF58104">
    <property type="entry name" value="Methyl-accepting chemotaxis protein (MCP) signaling domain"/>
    <property type="match status" value="1"/>
</dbReference>
<feature type="region of interest" description="Disordered" evidence="6">
    <location>
        <begin position="523"/>
        <end position="554"/>
    </location>
</feature>
<name>A0A7T2S0K1_DELAC</name>
<dbReference type="SMART" id="SM00304">
    <property type="entry name" value="HAMP"/>
    <property type="match status" value="1"/>
</dbReference>
<dbReference type="InterPro" id="IPR047347">
    <property type="entry name" value="YvaQ-like_sensor"/>
</dbReference>
<comment type="similarity">
    <text evidence="3">Belongs to the methyl-accepting chemotaxis (MCP) protein family.</text>
</comment>
<dbReference type="GO" id="GO:0005886">
    <property type="term" value="C:plasma membrane"/>
    <property type="evidence" value="ECO:0007669"/>
    <property type="project" value="TreeGrafter"/>
</dbReference>
<feature type="coiled-coil region" evidence="5">
    <location>
        <begin position="470"/>
        <end position="508"/>
    </location>
</feature>
<dbReference type="SMART" id="SM00283">
    <property type="entry name" value="MA"/>
    <property type="match status" value="1"/>
</dbReference>
<dbReference type="Pfam" id="PF00015">
    <property type="entry name" value="MCPsignal"/>
    <property type="match status" value="1"/>
</dbReference>
<dbReference type="Pfam" id="PF12729">
    <property type="entry name" value="4HB_MCP_1"/>
    <property type="match status" value="1"/>
</dbReference>
<dbReference type="FunFam" id="1.10.287.950:FF:000001">
    <property type="entry name" value="Methyl-accepting chemotaxis sensory transducer"/>
    <property type="match status" value="1"/>
</dbReference>
<evidence type="ECO:0000313" key="10">
    <source>
        <dbReference type="EMBL" id="QPS06786.1"/>
    </source>
</evidence>
<dbReference type="Proteomes" id="UP000594778">
    <property type="component" value="Chromosome"/>
</dbReference>
<dbReference type="InterPro" id="IPR003660">
    <property type="entry name" value="HAMP_dom"/>
</dbReference>
<evidence type="ECO:0000256" key="1">
    <source>
        <dbReference type="ARBA" id="ARBA00004370"/>
    </source>
</evidence>
<keyword evidence="7" id="KW-0472">Membrane</keyword>
<dbReference type="CDD" id="cd06225">
    <property type="entry name" value="HAMP"/>
    <property type="match status" value="1"/>
</dbReference>
<feature type="transmembrane region" description="Helical" evidence="7">
    <location>
        <begin position="12"/>
        <end position="33"/>
    </location>
</feature>
<dbReference type="PROSITE" id="PS50885">
    <property type="entry name" value="HAMP"/>
    <property type="match status" value="1"/>
</dbReference>
<dbReference type="GO" id="GO:0007165">
    <property type="term" value="P:signal transduction"/>
    <property type="evidence" value="ECO:0007669"/>
    <property type="project" value="UniProtKB-KW"/>
</dbReference>
<dbReference type="PRINTS" id="PR00260">
    <property type="entry name" value="CHEMTRNSDUCR"/>
</dbReference>
<evidence type="ECO:0000313" key="11">
    <source>
        <dbReference type="Proteomes" id="UP000594778"/>
    </source>
</evidence>
<evidence type="ECO:0000256" key="3">
    <source>
        <dbReference type="ARBA" id="ARBA00029447"/>
    </source>
</evidence>
<dbReference type="AlphaFoldDB" id="A0A7T2S0K1"/>
<evidence type="ECO:0000256" key="2">
    <source>
        <dbReference type="ARBA" id="ARBA00022481"/>
    </source>
</evidence>
<dbReference type="EMBL" id="CP065668">
    <property type="protein sequence ID" value="QPS06786.1"/>
    <property type="molecule type" value="Genomic_DNA"/>
</dbReference>
<sequence>MQAFRNLKISSKLLLAFVAVLALTTFVGLYAVLQLSRINQASIDIATRWMPSSRMLLDIRATTARYRVNELQYLISTSDQDIGAFDRIMGELWKKTQAHYDNYASFISTEQEKATYDELGRLRTEYAKEHALVMALARNGRKDEALVLSQGESLELSRRLYDQIDRMVQIDHEGGQQANDQANVLYRSARGWVVGLLGASILLGLALALTLARIVARPLNEALDVAQAVAEGDLTHSIQATTTDETGRLLHALHRMDQSLVHIVRQVRNGTDSIATASSQIASGNNDLSARTERQASSLEETAASMEQLTVTVRQNTDNARQANQLAASASAVARQGGEVVSQVVDTMDAIHASSRKIADIIGVIDAIAFQTNILALNAAVEAARAGEQGRGFAVVAAEVRALARRCADAAKEIKLLIEDSNGKVSTGSALVAQAGQTMQNIVSSVRNVTDIMGEITAASVEQTTGLEQINQAISQMDQVTQQNAALVEQAAAAAQSLQEQAYSLQQAVSVFKLERGLELTALPATPQPAPSPRFTRLAGVGNAAARPGRREAH</sequence>
<keyword evidence="5" id="KW-0175">Coiled coil</keyword>
<dbReference type="Gene3D" id="1.10.287.950">
    <property type="entry name" value="Methyl-accepting chemotaxis protein"/>
    <property type="match status" value="1"/>
</dbReference>
<keyword evidence="4" id="KW-0807">Transducer</keyword>
<feature type="domain" description="HAMP" evidence="9">
    <location>
        <begin position="213"/>
        <end position="265"/>
    </location>
</feature>
<dbReference type="GO" id="GO:0006935">
    <property type="term" value="P:chemotaxis"/>
    <property type="evidence" value="ECO:0007669"/>
    <property type="project" value="InterPro"/>
</dbReference>